<organism evidence="1 2">
    <name type="scientific">Haemaphysalis longicornis</name>
    <name type="common">Bush tick</name>
    <dbReference type="NCBI Taxonomy" id="44386"/>
    <lineage>
        <taxon>Eukaryota</taxon>
        <taxon>Metazoa</taxon>
        <taxon>Ecdysozoa</taxon>
        <taxon>Arthropoda</taxon>
        <taxon>Chelicerata</taxon>
        <taxon>Arachnida</taxon>
        <taxon>Acari</taxon>
        <taxon>Parasitiformes</taxon>
        <taxon>Ixodida</taxon>
        <taxon>Ixodoidea</taxon>
        <taxon>Ixodidae</taxon>
        <taxon>Haemaphysalinae</taxon>
        <taxon>Haemaphysalis</taxon>
    </lineage>
</organism>
<dbReference type="AlphaFoldDB" id="A0A9J6GZD7"/>
<comment type="caution">
    <text evidence="1">The sequence shown here is derived from an EMBL/GenBank/DDBJ whole genome shotgun (WGS) entry which is preliminary data.</text>
</comment>
<dbReference type="PANTHER" id="PTHR43313:SF36">
    <property type="entry name" value="D-BETA-HYDROXYBUTYRATE DEHYDROGENASE, MITOCHONDRIAL"/>
    <property type="match status" value="1"/>
</dbReference>
<keyword evidence="2" id="KW-1185">Reference proteome</keyword>
<dbReference type="PANTHER" id="PTHR43313">
    <property type="entry name" value="SHORT-CHAIN DEHYDROGENASE/REDUCTASE FAMILY 9C"/>
    <property type="match status" value="1"/>
</dbReference>
<dbReference type="VEuPathDB" id="VectorBase:HLOH_059590"/>
<dbReference type="EMBL" id="JABSTR010000010">
    <property type="protein sequence ID" value="KAH9380032.1"/>
    <property type="molecule type" value="Genomic_DNA"/>
</dbReference>
<dbReference type="Gene3D" id="3.40.50.720">
    <property type="entry name" value="NAD(P)-binding Rossmann-like Domain"/>
    <property type="match status" value="1"/>
</dbReference>
<evidence type="ECO:0000313" key="2">
    <source>
        <dbReference type="Proteomes" id="UP000821853"/>
    </source>
</evidence>
<dbReference type="SUPFAM" id="SSF51735">
    <property type="entry name" value="NAD(P)-binding Rossmann-fold domains"/>
    <property type="match status" value="1"/>
</dbReference>
<dbReference type="GO" id="GO:0016491">
    <property type="term" value="F:oxidoreductase activity"/>
    <property type="evidence" value="ECO:0007669"/>
    <property type="project" value="TreeGrafter"/>
</dbReference>
<protein>
    <submittedName>
        <fullName evidence="1">Uncharacterized protein</fullName>
    </submittedName>
</protein>
<dbReference type="Pfam" id="PF00106">
    <property type="entry name" value="adh_short"/>
    <property type="match status" value="1"/>
</dbReference>
<accession>A0A9J6GZD7</accession>
<gene>
    <name evidence="1" type="ORF">HPB48_006150</name>
</gene>
<evidence type="ECO:0000313" key="1">
    <source>
        <dbReference type="EMBL" id="KAH9380032.1"/>
    </source>
</evidence>
<dbReference type="GO" id="GO:0008202">
    <property type="term" value="P:steroid metabolic process"/>
    <property type="evidence" value="ECO:0007669"/>
    <property type="project" value="TreeGrafter"/>
</dbReference>
<sequence>MDVTKEEEIQAALQTVQETLDDKVLWAVVANAGVSSMGYIEWQPMSRVRSVFDVNTFGALSVATAFLPLLKKAQGRLVMVTSAFGVYQSSLRFCGVREQSPVA</sequence>
<proteinExistence type="predicted"/>
<dbReference type="Proteomes" id="UP000821853">
    <property type="component" value="Chromosome 8"/>
</dbReference>
<dbReference type="OrthoDB" id="294295at2759"/>
<dbReference type="InterPro" id="IPR002347">
    <property type="entry name" value="SDR_fam"/>
</dbReference>
<dbReference type="InterPro" id="IPR036291">
    <property type="entry name" value="NAD(P)-bd_dom_sf"/>
</dbReference>
<name>A0A9J6GZD7_HAELO</name>
<dbReference type="OMA" id="FCGVREQ"/>
<reference evidence="1 2" key="1">
    <citation type="journal article" date="2020" name="Cell">
        <title>Large-Scale Comparative Analyses of Tick Genomes Elucidate Their Genetic Diversity and Vector Capacities.</title>
        <authorList>
            <consortium name="Tick Genome and Microbiome Consortium (TIGMIC)"/>
            <person name="Jia N."/>
            <person name="Wang J."/>
            <person name="Shi W."/>
            <person name="Du L."/>
            <person name="Sun Y."/>
            <person name="Zhan W."/>
            <person name="Jiang J.F."/>
            <person name="Wang Q."/>
            <person name="Zhang B."/>
            <person name="Ji P."/>
            <person name="Bell-Sakyi L."/>
            <person name="Cui X.M."/>
            <person name="Yuan T.T."/>
            <person name="Jiang B.G."/>
            <person name="Yang W.F."/>
            <person name="Lam T.T."/>
            <person name="Chang Q.C."/>
            <person name="Ding S.J."/>
            <person name="Wang X.J."/>
            <person name="Zhu J.G."/>
            <person name="Ruan X.D."/>
            <person name="Zhao L."/>
            <person name="Wei J.T."/>
            <person name="Ye R.Z."/>
            <person name="Que T.C."/>
            <person name="Du C.H."/>
            <person name="Zhou Y.H."/>
            <person name="Cheng J.X."/>
            <person name="Dai P.F."/>
            <person name="Guo W.B."/>
            <person name="Han X.H."/>
            <person name="Huang E.J."/>
            <person name="Li L.F."/>
            <person name="Wei W."/>
            <person name="Gao Y.C."/>
            <person name="Liu J.Z."/>
            <person name="Shao H.Z."/>
            <person name="Wang X."/>
            <person name="Wang C.C."/>
            <person name="Yang T.C."/>
            <person name="Huo Q.B."/>
            <person name="Li W."/>
            <person name="Chen H.Y."/>
            <person name="Chen S.E."/>
            <person name="Zhou L.G."/>
            <person name="Ni X.B."/>
            <person name="Tian J.H."/>
            <person name="Sheng Y."/>
            <person name="Liu T."/>
            <person name="Pan Y.S."/>
            <person name="Xia L.Y."/>
            <person name="Li J."/>
            <person name="Zhao F."/>
            <person name="Cao W.C."/>
        </authorList>
    </citation>
    <scope>NUCLEOTIDE SEQUENCE [LARGE SCALE GENOMIC DNA]</scope>
    <source>
        <strain evidence="1">HaeL-2018</strain>
    </source>
</reference>